<dbReference type="EMBL" id="AGZD01000007">
    <property type="protein sequence ID" value="EKB54495.1"/>
    <property type="molecule type" value="Genomic_DNA"/>
</dbReference>
<reference evidence="2 3" key="1">
    <citation type="submission" date="2012-07" db="EMBL/GenBank/DDBJ databases">
        <title>The Genome Sequence of Facklamia hominis CCUG 36813.</title>
        <authorList>
            <consortium name="The Broad Institute Genome Sequencing Platform"/>
            <person name="Earl A."/>
            <person name="Ward D."/>
            <person name="Feldgarden M."/>
            <person name="Gevers D."/>
            <person name="Huys G."/>
            <person name="Walker B."/>
            <person name="Young S.K."/>
            <person name="Zeng Q."/>
            <person name="Gargeya S."/>
            <person name="Fitzgerald M."/>
            <person name="Haas B."/>
            <person name="Abouelleil A."/>
            <person name="Alvarado L."/>
            <person name="Arachchi H.M."/>
            <person name="Berlin A.M."/>
            <person name="Chapman S.B."/>
            <person name="Goldberg J."/>
            <person name="Griggs A."/>
            <person name="Gujja S."/>
            <person name="Hansen M."/>
            <person name="Howarth C."/>
            <person name="Imamovic A."/>
            <person name="Larimer J."/>
            <person name="McCowen C."/>
            <person name="Montmayeur A."/>
            <person name="Murphy C."/>
            <person name="Neiman D."/>
            <person name="Pearson M."/>
            <person name="Priest M."/>
            <person name="Roberts A."/>
            <person name="Saif S."/>
            <person name="Shea T."/>
            <person name="Sisk P."/>
            <person name="Sykes S."/>
            <person name="Wortman J."/>
            <person name="Nusbaum C."/>
            <person name="Birren B."/>
        </authorList>
    </citation>
    <scope>NUCLEOTIDE SEQUENCE [LARGE SCALE GENOMIC DNA]</scope>
    <source>
        <strain evidence="2 3">CCUG 36813</strain>
    </source>
</reference>
<sequence>MFKLCVSYEAKSLDEIKALLEMNKNNQAVEVAIKEPKQDLIEDELEQKASAKEVEKPKEDTEEAAEEADFTLEDLQKLAVQANKEGNLSKVKEVLEKHGIERVSKTPQDKLALIGQELKGLI</sequence>
<organism evidence="2 3">
    <name type="scientific">Facklamia hominis CCUG 36813</name>
    <dbReference type="NCBI Taxonomy" id="883111"/>
    <lineage>
        <taxon>Bacteria</taxon>
        <taxon>Bacillati</taxon>
        <taxon>Bacillota</taxon>
        <taxon>Bacilli</taxon>
        <taxon>Lactobacillales</taxon>
        <taxon>Aerococcaceae</taxon>
        <taxon>Facklamia</taxon>
    </lineage>
</organism>
<keyword evidence="3" id="KW-1185">Reference proteome</keyword>
<name>K1LCX9_9LACT</name>
<comment type="caution">
    <text evidence="2">The sequence shown here is derived from an EMBL/GenBank/DDBJ whole genome shotgun (WGS) entry which is preliminary data.</text>
</comment>
<accession>K1LCX9</accession>
<evidence type="ECO:0000313" key="2">
    <source>
        <dbReference type="EMBL" id="EKB54495.1"/>
    </source>
</evidence>
<gene>
    <name evidence="2" type="ORF">HMPREF9706_00685</name>
</gene>
<keyword evidence="1" id="KW-0175">Coiled coil</keyword>
<dbReference type="STRING" id="883111.HMPREF9706_00685"/>
<dbReference type="Proteomes" id="UP000004465">
    <property type="component" value="Unassembled WGS sequence"/>
</dbReference>
<dbReference type="AlphaFoldDB" id="K1LCX9"/>
<evidence type="ECO:0000313" key="3">
    <source>
        <dbReference type="Proteomes" id="UP000004465"/>
    </source>
</evidence>
<dbReference type="PATRIC" id="fig|883111.3.peg.687"/>
<evidence type="ECO:0000256" key="1">
    <source>
        <dbReference type="SAM" id="Coils"/>
    </source>
</evidence>
<dbReference type="RefSeq" id="WP_006908005.1">
    <property type="nucleotide sequence ID" value="NZ_JH932292.1"/>
</dbReference>
<feature type="coiled-coil region" evidence="1">
    <location>
        <begin position="58"/>
        <end position="85"/>
    </location>
</feature>
<protein>
    <submittedName>
        <fullName evidence="2">Uncharacterized protein</fullName>
    </submittedName>
</protein>
<dbReference type="HOGENOM" id="CLU_2023288_0_0_9"/>
<proteinExistence type="predicted"/>